<keyword evidence="1" id="KW-0812">Transmembrane</keyword>
<evidence type="ECO:0000313" key="3">
    <source>
        <dbReference type="Proteomes" id="UP000284002"/>
    </source>
</evidence>
<dbReference type="Proteomes" id="UP000284002">
    <property type="component" value="Unassembled WGS sequence"/>
</dbReference>
<protein>
    <submittedName>
        <fullName evidence="2">Uncharacterized protein</fullName>
    </submittedName>
</protein>
<feature type="transmembrane region" description="Helical" evidence="1">
    <location>
        <begin position="7"/>
        <end position="26"/>
    </location>
</feature>
<evidence type="ECO:0000313" key="2">
    <source>
        <dbReference type="EMBL" id="RON15885.1"/>
    </source>
</evidence>
<name>A0A423HRR6_9PSED</name>
<gene>
    <name evidence="2" type="ORF">BK662_12500</name>
</gene>
<organism evidence="2 3">
    <name type="scientific">Pseudomonas frederiksbergensis</name>
    <dbReference type="NCBI Taxonomy" id="104087"/>
    <lineage>
        <taxon>Bacteria</taxon>
        <taxon>Pseudomonadati</taxon>
        <taxon>Pseudomonadota</taxon>
        <taxon>Gammaproteobacteria</taxon>
        <taxon>Pseudomonadales</taxon>
        <taxon>Pseudomonadaceae</taxon>
        <taxon>Pseudomonas</taxon>
    </lineage>
</organism>
<keyword evidence="1" id="KW-0472">Membrane</keyword>
<accession>A0A423HRR6</accession>
<keyword evidence="1" id="KW-1133">Transmembrane helix</keyword>
<reference evidence="2 3" key="1">
    <citation type="submission" date="2016-10" db="EMBL/GenBank/DDBJ databases">
        <title>Comparative genome analysis of multiple Pseudomonas spp. focuses on biocontrol and plant growth promoting traits.</title>
        <authorList>
            <person name="Tao X.-Y."/>
            <person name="Taylor C.G."/>
        </authorList>
    </citation>
    <scope>NUCLEOTIDE SEQUENCE [LARGE SCALE GENOMIC DNA]</scope>
    <source>
        <strain evidence="2 3">36C6</strain>
    </source>
</reference>
<feature type="transmembrane region" description="Helical" evidence="1">
    <location>
        <begin position="59"/>
        <end position="81"/>
    </location>
</feature>
<comment type="caution">
    <text evidence="2">The sequence shown here is derived from an EMBL/GenBank/DDBJ whole genome shotgun (WGS) entry which is preliminary data.</text>
</comment>
<evidence type="ECO:0000256" key="1">
    <source>
        <dbReference type="SAM" id="Phobius"/>
    </source>
</evidence>
<sequence length="86" mass="9925">MNSLKLVMGVLTLGFWLSSFFVWKYFDSHGLRTPDLQSGKIYPLNTHGSVVYLTLHEHYFLYGLIIASIVFFLLSVVFYFVGSKRP</sequence>
<dbReference type="EMBL" id="MOBM01000015">
    <property type="protein sequence ID" value="RON15885.1"/>
    <property type="molecule type" value="Genomic_DNA"/>
</dbReference>
<proteinExistence type="predicted"/>
<dbReference type="AlphaFoldDB" id="A0A423HRR6"/>